<sequence length="206" mass="22249">MTDKDRPQLYLISPPEIELAQFPDQLAACLDALPVACVRLALAGHDEERIARAADAVREVTEPREVALVLERHVLLARAHGLDGVHLTDGSRSVRAVRRELGDDAIVGAFCGQSRHDGLTAAELNADYVAFGPVGVSPLGDGKRAEADLFEWWSEMIEVPVVAEGALDETTVRALAPWTDFFGIGDEIWRMDDPAAALRTLAAAMG</sequence>
<dbReference type="OrthoDB" id="7159061at2"/>
<dbReference type="RefSeq" id="WP_018302434.1">
    <property type="nucleotide sequence ID" value="NZ_KB902284.1"/>
</dbReference>
<keyword evidence="4" id="KW-0808">Transferase</keyword>
<dbReference type="InterPro" id="IPR036206">
    <property type="entry name" value="ThiamineP_synth_sf"/>
</dbReference>
<dbReference type="GO" id="GO:0009228">
    <property type="term" value="P:thiamine biosynthetic process"/>
    <property type="evidence" value="ECO:0007669"/>
    <property type="project" value="UniProtKB-KW"/>
</dbReference>
<dbReference type="PANTHER" id="PTHR20857">
    <property type="entry name" value="THIAMINE-PHOSPHATE PYROPHOSPHORYLASE"/>
    <property type="match status" value="1"/>
</dbReference>
<evidence type="ECO:0000313" key="5">
    <source>
        <dbReference type="Proteomes" id="UP000035100"/>
    </source>
</evidence>
<dbReference type="AlphaFoldDB" id="A0A0D0Q9N9"/>
<evidence type="ECO:0000256" key="1">
    <source>
        <dbReference type="ARBA" id="ARBA00004948"/>
    </source>
</evidence>
<proteinExistence type="predicted"/>
<feature type="domain" description="Thiamine phosphate synthase/TenI" evidence="3">
    <location>
        <begin position="9"/>
        <end position="175"/>
    </location>
</feature>
<evidence type="ECO:0000313" key="4">
    <source>
        <dbReference type="EMBL" id="KIQ67738.1"/>
    </source>
</evidence>
<dbReference type="InterPro" id="IPR022998">
    <property type="entry name" value="ThiamineP_synth_TenI"/>
</dbReference>
<comment type="caution">
    <text evidence="4">The sequence shown here is derived from an EMBL/GenBank/DDBJ whole genome shotgun (WGS) entry which is preliminary data.</text>
</comment>
<dbReference type="GO" id="GO:0005737">
    <property type="term" value="C:cytoplasm"/>
    <property type="evidence" value="ECO:0007669"/>
    <property type="project" value="TreeGrafter"/>
</dbReference>
<dbReference type="PANTHER" id="PTHR20857:SF23">
    <property type="entry name" value="THIAMINE BIOSYNTHETIC BIFUNCTIONAL ENZYME"/>
    <property type="match status" value="1"/>
</dbReference>
<accession>A0A0D0Q9N9</accession>
<dbReference type="SUPFAM" id="SSF51391">
    <property type="entry name" value="Thiamin phosphate synthase"/>
    <property type="match status" value="1"/>
</dbReference>
<dbReference type="Proteomes" id="UP000035100">
    <property type="component" value="Unassembled WGS sequence"/>
</dbReference>
<organism evidence="4 5">
    <name type="scientific">Wenxinia marina DSM 24838</name>
    <dbReference type="NCBI Taxonomy" id="1123501"/>
    <lineage>
        <taxon>Bacteria</taxon>
        <taxon>Pseudomonadati</taxon>
        <taxon>Pseudomonadota</taxon>
        <taxon>Alphaproteobacteria</taxon>
        <taxon>Rhodobacterales</taxon>
        <taxon>Roseobacteraceae</taxon>
        <taxon>Wenxinia</taxon>
    </lineage>
</organism>
<dbReference type="InterPro" id="IPR013785">
    <property type="entry name" value="Aldolase_TIM"/>
</dbReference>
<dbReference type="GO" id="GO:0004789">
    <property type="term" value="F:thiamine-phosphate diphosphorylase activity"/>
    <property type="evidence" value="ECO:0007669"/>
    <property type="project" value="UniProtKB-EC"/>
</dbReference>
<dbReference type="Pfam" id="PF02581">
    <property type="entry name" value="TMP-TENI"/>
    <property type="match status" value="1"/>
</dbReference>
<dbReference type="eggNOG" id="COG0352">
    <property type="taxonomic scope" value="Bacteria"/>
</dbReference>
<reference evidence="4 5" key="1">
    <citation type="submission" date="2013-01" db="EMBL/GenBank/DDBJ databases">
        <authorList>
            <person name="Fiebig A."/>
            <person name="Goeker M."/>
            <person name="Klenk H.-P.P."/>
        </authorList>
    </citation>
    <scope>NUCLEOTIDE SEQUENCE [LARGE SCALE GENOMIC DNA]</scope>
    <source>
        <strain evidence="4 5">DSM 24838</strain>
    </source>
</reference>
<dbReference type="STRING" id="1123501.Wenmar_03697"/>
<dbReference type="EC" id="2.5.1.3" evidence="4"/>
<dbReference type="PATRIC" id="fig|1123501.6.peg.3824"/>
<dbReference type="Gene3D" id="3.20.20.70">
    <property type="entry name" value="Aldolase class I"/>
    <property type="match status" value="1"/>
</dbReference>
<keyword evidence="5" id="KW-1185">Reference proteome</keyword>
<name>A0A0D0Q9N9_9RHOB</name>
<evidence type="ECO:0000259" key="3">
    <source>
        <dbReference type="Pfam" id="PF02581"/>
    </source>
</evidence>
<evidence type="ECO:0000256" key="2">
    <source>
        <dbReference type="ARBA" id="ARBA00022977"/>
    </source>
</evidence>
<comment type="pathway">
    <text evidence="1">Cofactor biosynthesis; thiamine diphosphate biosynthesis.</text>
</comment>
<dbReference type="CDD" id="cd00564">
    <property type="entry name" value="TMP_TenI"/>
    <property type="match status" value="1"/>
</dbReference>
<dbReference type="EMBL" id="AONG01000020">
    <property type="protein sequence ID" value="KIQ67738.1"/>
    <property type="molecule type" value="Genomic_DNA"/>
</dbReference>
<gene>
    <name evidence="4" type="ORF">Wenmar_03697</name>
</gene>
<protein>
    <submittedName>
        <fullName evidence="4">Thiamine monophosphate synthase</fullName>
        <ecNumber evidence="4">2.5.1.3</ecNumber>
    </submittedName>
</protein>
<keyword evidence="2" id="KW-0784">Thiamine biosynthesis</keyword>